<protein>
    <submittedName>
        <fullName evidence="1">Uncharacterized protein</fullName>
    </submittedName>
</protein>
<sequence>MKRYREDHCHCDPFRKLPDEVLGLILLRLSDPESLLRCSLVSKHFALFRSQSFSLRLRASHLSPWHLLPPQFPNPFNTLPPPPELSMFDAFFNATRLLGLTKLVSRFTSLRSLHIQLSCECPQLPFAPNYRFSWDFKVGHDKPNTFAILSKTSINNKIDEARGESEHSWLDENYLNWQTTCSVRYANSIYPLLLLLVPQHPHIDSVEIMDSEKHGKRRKERKEKSLEDEATAMEEEDFEEEEEEEDHCDPFRKLTDDVLGLILTKLSDPKSLPRCYLVSKHFALFRSQSLSLQLPSSLLIPCHLLPPQYPNPFTTEPPLQQLLMFDSFFDVSTRLLWLTKLVSRFTSLRSLHIQLSCECPQLPFAPDHRFSWDFKVGHSLKTFAILSNSSIKKIDKEGGESDEPGRNGLSDEHYLNWQTSCSMHYANSIYPLLLLLVSRHPNIEFVEIMDSKKHGKVSLQGEQLTKLKRRSKPPPNILEQKENSDNLVPGYFFTLWYVPELRLPRSGFVMKRVTLGRGAKNMFPSNIDDGTKGSANDFGDDVFGEAVNEILTNHYVSGRMLNFRLSSRKP</sequence>
<gene>
    <name evidence="1" type="ORF">RHMOL_Rhmol13G0272800</name>
</gene>
<dbReference type="Proteomes" id="UP001062846">
    <property type="component" value="Chromosome 13"/>
</dbReference>
<accession>A0ACC0LCJ7</accession>
<evidence type="ECO:0000313" key="1">
    <source>
        <dbReference type="EMBL" id="KAI8525981.1"/>
    </source>
</evidence>
<dbReference type="EMBL" id="CM046400">
    <property type="protein sequence ID" value="KAI8525981.1"/>
    <property type="molecule type" value="Genomic_DNA"/>
</dbReference>
<proteinExistence type="predicted"/>
<organism evidence="1 2">
    <name type="scientific">Rhododendron molle</name>
    <name type="common">Chinese azalea</name>
    <name type="synonym">Azalea mollis</name>
    <dbReference type="NCBI Taxonomy" id="49168"/>
    <lineage>
        <taxon>Eukaryota</taxon>
        <taxon>Viridiplantae</taxon>
        <taxon>Streptophyta</taxon>
        <taxon>Embryophyta</taxon>
        <taxon>Tracheophyta</taxon>
        <taxon>Spermatophyta</taxon>
        <taxon>Magnoliopsida</taxon>
        <taxon>eudicotyledons</taxon>
        <taxon>Gunneridae</taxon>
        <taxon>Pentapetalae</taxon>
        <taxon>asterids</taxon>
        <taxon>Ericales</taxon>
        <taxon>Ericaceae</taxon>
        <taxon>Ericoideae</taxon>
        <taxon>Rhodoreae</taxon>
        <taxon>Rhododendron</taxon>
    </lineage>
</organism>
<keyword evidence="2" id="KW-1185">Reference proteome</keyword>
<name>A0ACC0LCJ7_RHOML</name>
<reference evidence="1" key="1">
    <citation type="submission" date="2022-02" db="EMBL/GenBank/DDBJ databases">
        <title>Plant Genome Project.</title>
        <authorList>
            <person name="Zhang R.-G."/>
        </authorList>
    </citation>
    <scope>NUCLEOTIDE SEQUENCE</scope>
    <source>
        <strain evidence="1">AT1</strain>
    </source>
</reference>
<comment type="caution">
    <text evidence="1">The sequence shown here is derived from an EMBL/GenBank/DDBJ whole genome shotgun (WGS) entry which is preliminary data.</text>
</comment>
<evidence type="ECO:0000313" key="2">
    <source>
        <dbReference type="Proteomes" id="UP001062846"/>
    </source>
</evidence>